<sequence length="129" mass="14887">MPEPQYTNANPGPCCQKIDDMIQYGRQIIARWPAFYKFTLGEDIYREMLLMLRLATKARLRHMNKSTLADLDTSNAVLDTLIRQANRTVFTDKSGNQRRLLADHSFGVWSEKTREIGRLIGGWINAKNK</sequence>
<accession>A0A8S5QG70</accession>
<dbReference type="EMBL" id="BK015642">
    <property type="protein sequence ID" value="DAE17540.1"/>
    <property type="molecule type" value="Genomic_DNA"/>
</dbReference>
<dbReference type="Gene3D" id="1.20.1440.60">
    <property type="entry name" value="23S rRNA-intervening sequence"/>
    <property type="match status" value="1"/>
</dbReference>
<name>A0A8S5QG70_9CAUD</name>
<dbReference type="Pfam" id="PF22296">
    <property type="entry name" value="bAvd"/>
    <property type="match status" value="1"/>
</dbReference>
<dbReference type="InterPro" id="IPR055360">
    <property type="entry name" value="bAvd"/>
</dbReference>
<protein>
    <submittedName>
        <fullName evidence="2">Avd-like protein</fullName>
    </submittedName>
</protein>
<proteinExistence type="predicted"/>
<evidence type="ECO:0000313" key="2">
    <source>
        <dbReference type="EMBL" id="DAE17540.1"/>
    </source>
</evidence>
<organism evidence="2">
    <name type="scientific">Caudovirales sp. ctqPn17</name>
    <dbReference type="NCBI Taxonomy" id="2825772"/>
    <lineage>
        <taxon>Viruses</taxon>
        <taxon>Duplodnaviria</taxon>
        <taxon>Heunggongvirae</taxon>
        <taxon>Uroviricota</taxon>
        <taxon>Caudoviricetes</taxon>
    </lineage>
</organism>
<dbReference type="CDD" id="cd16376">
    <property type="entry name" value="Avd_like"/>
    <property type="match status" value="1"/>
</dbReference>
<evidence type="ECO:0000259" key="1">
    <source>
        <dbReference type="Pfam" id="PF22296"/>
    </source>
</evidence>
<reference evidence="2" key="1">
    <citation type="journal article" date="2021" name="Proc. Natl. Acad. Sci. U.S.A.">
        <title>A Catalog of Tens of Thousands of Viruses from Human Metagenomes Reveals Hidden Associations with Chronic Diseases.</title>
        <authorList>
            <person name="Tisza M.J."/>
            <person name="Buck C.B."/>
        </authorList>
    </citation>
    <scope>NUCLEOTIDE SEQUENCE</scope>
    <source>
        <strain evidence="2">CtqPn17</strain>
    </source>
</reference>
<dbReference type="InterPro" id="IPR036583">
    <property type="entry name" value="23S_rRNA_IVS_sf"/>
</dbReference>
<feature type="domain" description="bAvd-like" evidence="1">
    <location>
        <begin position="16"/>
        <end position="125"/>
    </location>
</feature>